<protein>
    <submittedName>
        <fullName evidence="1">Uncharacterized protein</fullName>
    </submittedName>
</protein>
<keyword evidence="2" id="KW-1185">Reference proteome</keyword>
<comment type="caution">
    <text evidence="1">The sequence shown here is derived from an EMBL/GenBank/DDBJ whole genome shotgun (WGS) entry which is preliminary data.</text>
</comment>
<dbReference type="EMBL" id="CM029045">
    <property type="protein sequence ID" value="KAG2596607.1"/>
    <property type="molecule type" value="Genomic_DNA"/>
</dbReference>
<evidence type="ECO:0000313" key="2">
    <source>
        <dbReference type="Proteomes" id="UP000823388"/>
    </source>
</evidence>
<name>A0A8T0SEJ4_PANVG</name>
<organism evidence="1 2">
    <name type="scientific">Panicum virgatum</name>
    <name type="common">Blackwell switchgrass</name>
    <dbReference type="NCBI Taxonomy" id="38727"/>
    <lineage>
        <taxon>Eukaryota</taxon>
        <taxon>Viridiplantae</taxon>
        <taxon>Streptophyta</taxon>
        <taxon>Embryophyta</taxon>
        <taxon>Tracheophyta</taxon>
        <taxon>Spermatophyta</taxon>
        <taxon>Magnoliopsida</taxon>
        <taxon>Liliopsida</taxon>
        <taxon>Poales</taxon>
        <taxon>Poaceae</taxon>
        <taxon>PACMAD clade</taxon>
        <taxon>Panicoideae</taxon>
        <taxon>Panicodae</taxon>
        <taxon>Paniceae</taxon>
        <taxon>Panicinae</taxon>
        <taxon>Panicum</taxon>
        <taxon>Panicum sect. Hiantes</taxon>
    </lineage>
</organism>
<evidence type="ECO:0000313" key="1">
    <source>
        <dbReference type="EMBL" id="KAG2596607.1"/>
    </source>
</evidence>
<reference evidence="1" key="1">
    <citation type="submission" date="2020-05" db="EMBL/GenBank/DDBJ databases">
        <title>WGS assembly of Panicum virgatum.</title>
        <authorList>
            <person name="Lovell J.T."/>
            <person name="Jenkins J."/>
            <person name="Shu S."/>
            <person name="Juenger T.E."/>
            <person name="Schmutz J."/>
        </authorList>
    </citation>
    <scope>NUCLEOTIDE SEQUENCE</scope>
    <source>
        <strain evidence="1">AP13</strain>
    </source>
</reference>
<dbReference type="Proteomes" id="UP000823388">
    <property type="component" value="Chromosome 5K"/>
</dbReference>
<gene>
    <name evidence="1" type="ORF">PVAP13_5KG172007</name>
</gene>
<proteinExistence type="predicted"/>
<accession>A0A8T0SEJ4</accession>
<sequence>MGGDHRTWIRNPVFGDKSSMMLQQHAFFGTSFVSRGNISRFIGHVVGLADFPANTCVSIRIRSNAMCDVV</sequence>
<dbReference type="AlphaFoldDB" id="A0A8T0SEJ4"/>